<evidence type="ECO:0000256" key="3">
    <source>
        <dbReference type="ARBA" id="ARBA00022989"/>
    </source>
</evidence>
<keyword evidence="9" id="KW-1185">Reference proteome</keyword>
<feature type="transmembrane region" description="Helical" evidence="7">
    <location>
        <begin position="121"/>
        <end position="141"/>
    </location>
</feature>
<organism evidence="8 9">
    <name type="scientific">Chionoecetes opilio</name>
    <name type="common">Atlantic snow crab</name>
    <name type="synonym">Cancer opilio</name>
    <dbReference type="NCBI Taxonomy" id="41210"/>
    <lineage>
        <taxon>Eukaryota</taxon>
        <taxon>Metazoa</taxon>
        <taxon>Ecdysozoa</taxon>
        <taxon>Arthropoda</taxon>
        <taxon>Crustacea</taxon>
        <taxon>Multicrustacea</taxon>
        <taxon>Malacostraca</taxon>
        <taxon>Eumalacostraca</taxon>
        <taxon>Eucarida</taxon>
        <taxon>Decapoda</taxon>
        <taxon>Pleocyemata</taxon>
        <taxon>Brachyura</taxon>
        <taxon>Eubrachyura</taxon>
        <taxon>Majoidea</taxon>
        <taxon>Majidae</taxon>
        <taxon>Chionoecetes</taxon>
    </lineage>
</organism>
<dbReference type="PANTHER" id="PTHR44653:SF2">
    <property type="entry name" value="DNAJ HOMOLOG SUBFAMILY C MEMBER 1"/>
    <property type="match status" value="1"/>
</dbReference>
<accession>A0A8J5D1W4</accession>
<reference evidence="8" key="1">
    <citation type="submission" date="2020-07" db="EMBL/GenBank/DDBJ databases">
        <title>The High-quality genome of the commercially important snow crab, Chionoecetes opilio.</title>
        <authorList>
            <person name="Jeong J.-H."/>
            <person name="Ryu S."/>
        </authorList>
    </citation>
    <scope>NUCLEOTIDE SEQUENCE</scope>
    <source>
        <strain evidence="8">MADBK_172401_WGS</strain>
        <tissue evidence="8">Digestive gland</tissue>
    </source>
</reference>
<evidence type="ECO:0000256" key="5">
    <source>
        <dbReference type="ARBA" id="ARBA00037847"/>
    </source>
</evidence>
<sequence length="312" mass="35835">MELSMGRGNQRKLLHSDGDFTASAVLGVSFGPLLHVLSHPPPPGRHAAGGEEAYRKLSCNSTPTKMTRTMPKSSSDRWLVSVYDVLRDEAQRARYNQVLVEGLPDWRSPIYYYRRARKMSLLEIAIILTVVISLTQYLMAWGTYIDTRQCVEEALVKKYKIKDRKKKKPEDIENILLMEEELSQIPRPSWWNILPVQLVRLTIFLVTGGPTLVREYLAYAGREEEGGTREGKKRRRRRGGYRKRRRRRRRRKRAGRREGSDVNLLPDFTNSECVLDSVDAPDEQRGPPPPPPLVSGGFWADEGFKLTKKMAK</sequence>
<dbReference type="GO" id="GO:0012505">
    <property type="term" value="C:endomembrane system"/>
    <property type="evidence" value="ECO:0007669"/>
    <property type="project" value="UniProtKB-SubCell"/>
</dbReference>
<dbReference type="EMBL" id="JACEEZ010000896">
    <property type="protein sequence ID" value="KAG0729724.1"/>
    <property type="molecule type" value="Genomic_DNA"/>
</dbReference>
<keyword evidence="4 7" id="KW-0472">Membrane</keyword>
<dbReference type="AlphaFoldDB" id="A0A8J5D1W4"/>
<evidence type="ECO:0000313" key="9">
    <source>
        <dbReference type="Proteomes" id="UP000770661"/>
    </source>
</evidence>
<keyword evidence="1 7" id="KW-0812">Transmembrane</keyword>
<dbReference type="InterPro" id="IPR052606">
    <property type="entry name" value="DnaJ_domain_protein"/>
</dbReference>
<evidence type="ECO:0000256" key="2">
    <source>
        <dbReference type="ARBA" id="ARBA00022729"/>
    </source>
</evidence>
<comment type="caution">
    <text evidence="8">The sequence shown here is derived from an EMBL/GenBank/DDBJ whole genome shotgun (WGS) entry which is preliminary data.</text>
</comment>
<evidence type="ECO:0000256" key="6">
    <source>
        <dbReference type="SAM" id="MobiDB-lite"/>
    </source>
</evidence>
<evidence type="ECO:0000256" key="7">
    <source>
        <dbReference type="SAM" id="Phobius"/>
    </source>
</evidence>
<dbReference type="OrthoDB" id="1420887at2759"/>
<evidence type="ECO:0000256" key="4">
    <source>
        <dbReference type="ARBA" id="ARBA00023136"/>
    </source>
</evidence>
<proteinExistence type="predicted"/>
<evidence type="ECO:0000256" key="1">
    <source>
        <dbReference type="ARBA" id="ARBA00022692"/>
    </source>
</evidence>
<name>A0A8J5D1W4_CHIOP</name>
<feature type="region of interest" description="Disordered" evidence="6">
    <location>
        <begin position="224"/>
        <end position="299"/>
    </location>
</feature>
<protein>
    <submittedName>
        <fullName evidence="8">DnaJ subfamily C member 1</fullName>
    </submittedName>
</protein>
<gene>
    <name evidence="8" type="primary">DNAJC1</name>
    <name evidence="8" type="ORF">GWK47_029774</name>
</gene>
<feature type="compositionally biased region" description="Basic residues" evidence="6">
    <location>
        <begin position="231"/>
        <end position="255"/>
    </location>
</feature>
<dbReference type="Proteomes" id="UP000770661">
    <property type="component" value="Unassembled WGS sequence"/>
</dbReference>
<keyword evidence="2" id="KW-0732">Signal</keyword>
<comment type="subcellular location">
    <subcellularLocation>
        <location evidence="5">Endomembrane system</location>
        <topology evidence="5">Single-pass membrane protein</topology>
    </subcellularLocation>
</comment>
<evidence type="ECO:0000313" key="8">
    <source>
        <dbReference type="EMBL" id="KAG0729724.1"/>
    </source>
</evidence>
<dbReference type="PANTHER" id="PTHR44653">
    <property type="entry name" value="DNAJ HOMOLOG SUBFAMILY C MEMBER 1"/>
    <property type="match status" value="1"/>
</dbReference>
<keyword evidence="3 7" id="KW-1133">Transmembrane helix</keyword>